<evidence type="ECO:0000256" key="11">
    <source>
        <dbReference type="ARBA" id="ARBA00023235"/>
    </source>
</evidence>
<comment type="cofactor">
    <cofactor evidence="17">
        <name>Mg(2+)</name>
        <dbReference type="ChEBI" id="CHEBI:18420"/>
    </cofactor>
</comment>
<dbReference type="HAMAP" id="MF_01966">
    <property type="entry name" value="NADHX_epimerase"/>
    <property type="match status" value="1"/>
</dbReference>
<feature type="domain" description="YjeF C-terminal" evidence="20">
    <location>
        <begin position="228"/>
        <end position="508"/>
    </location>
</feature>
<comment type="subunit">
    <text evidence="17">Homotetramer.</text>
</comment>
<feature type="binding site" evidence="18">
    <location>
        <position position="58"/>
    </location>
    <ligand>
        <name>K(+)</name>
        <dbReference type="ChEBI" id="CHEBI:29103"/>
    </ligand>
</feature>
<evidence type="ECO:0000256" key="2">
    <source>
        <dbReference type="ARBA" id="ARBA00000909"/>
    </source>
</evidence>
<feature type="binding site" evidence="17">
    <location>
        <position position="333"/>
    </location>
    <ligand>
        <name>(6S)-NADPHX</name>
        <dbReference type="ChEBI" id="CHEBI:64076"/>
    </ligand>
</feature>
<dbReference type="PANTHER" id="PTHR12592:SF0">
    <property type="entry name" value="ATP-DEPENDENT (S)-NAD(P)H-HYDRATE DEHYDRATASE"/>
    <property type="match status" value="1"/>
</dbReference>
<comment type="function">
    <text evidence="18">Catalyzes the epimerization of the S- and R-forms of NAD(P)HX, a damaged form of NAD(P)H that is a result of enzymatic or heat-dependent hydration. This is a prerequisite for the S-specific NAD(P)H-hydrate dehydratase to allow the repair of both epimers of NAD(P)HX.</text>
</comment>
<gene>
    <name evidence="18" type="primary">nnrE</name>
    <name evidence="17" type="synonym">nnrD</name>
    <name evidence="22" type="ORF">GO493_19165</name>
</gene>
<feature type="binding site" evidence="17">
    <location>
        <position position="448"/>
    </location>
    <ligand>
        <name>AMP</name>
        <dbReference type="ChEBI" id="CHEBI:456215"/>
    </ligand>
</feature>
<comment type="catalytic activity">
    <reaction evidence="16 17 19">
        <text>(6S)-NADPHX + ADP = AMP + phosphate + NADPH + H(+)</text>
        <dbReference type="Rhea" id="RHEA:32235"/>
        <dbReference type="ChEBI" id="CHEBI:15378"/>
        <dbReference type="ChEBI" id="CHEBI:43474"/>
        <dbReference type="ChEBI" id="CHEBI:57783"/>
        <dbReference type="ChEBI" id="CHEBI:64076"/>
        <dbReference type="ChEBI" id="CHEBI:456215"/>
        <dbReference type="ChEBI" id="CHEBI:456216"/>
        <dbReference type="EC" id="4.2.1.136"/>
    </reaction>
</comment>
<dbReference type="GO" id="GO:0052856">
    <property type="term" value="F:NAD(P)HX epimerase activity"/>
    <property type="evidence" value="ECO:0007669"/>
    <property type="project" value="UniProtKB-UniRule"/>
</dbReference>
<evidence type="ECO:0000256" key="14">
    <source>
        <dbReference type="ARBA" id="ARBA00025153"/>
    </source>
</evidence>
<dbReference type="NCBIfam" id="TIGR00196">
    <property type="entry name" value="yjeF_cterm"/>
    <property type="match status" value="1"/>
</dbReference>
<feature type="binding site" evidence="18">
    <location>
        <begin position="57"/>
        <end position="61"/>
    </location>
    <ligand>
        <name>(6S)-NADPHX</name>
        <dbReference type="ChEBI" id="CHEBI:64076"/>
    </ligand>
</feature>
<dbReference type="PROSITE" id="PS51385">
    <property type="entry name" value="YJEF_N"/>
    <property type="match status" value="1"/>
</dbReference>
<feature type="binding site" evidence="18">
    <location>
        <begin position="130"/>
        <end position="136"/>
    </location>
    <ligand>
        <name>(6S)-NADPHX</name>
        <dbReference type="ChEBI" id="CHEBI:64076"/>
    </ligand>
</feature>
<evidence type="ECO:0000256" key="4">
    <source>
        <dbReference type="ARBA" id="ARBA00009524"/>
    </source>
</evidence>
<organism evidence="22 23">
    <name type="scientific">Chitinophaga tropicalis</name>
    <dbReference type="NCBI Taxonomy" id="2683588"/>
    <lineage>
        <taxon>Bacteria</taxon>
        <taxon>Pseudomonadati</taxon>
        <taxon>Bacteroidota</taxon>
        <taxon>Chitinophagia</taxon>
        <taxon>Chitinophagales</taxon>
        <taxon>Chitinophagaceae</taxon>
        <taxon>Chitinophaga</taxon>
    </lineage>
</organism>
<dbReference type="GO" id="GO:0046872">
    <property type="term" value="F:metal ion binding"/>
    <property type="evidence" value="ECO:0007669"/>
    <property type="project" value="UniProtKB-UniRule"/>
</dbReference>
<comment type="similarity">
    <text evidence="3 19">In the N-terminal section; belongs to the NnrE/AIBP family.</text>
</comment>
<dbReference type="PROSITE" id="PS01050">
    <property type="entry name" value="YJEF_C_2"/>
    <property type="match status" value="1"/>
</dbReference>
<keyword evidence="11 18" id="KW-0413">Isomerase</keyword>
<evidence type="ECO:0000256" key="17">
    <source>
        <dbReference type="HAMAP-Rule" id="MF_01965"/>
    </source>
</evidence>
<feature type="binding site" evidence="17">
    <location>
        <position position="263"/>
    </location>
    <ligand>
        <name>(6S)-NADPHX</name>
        <dbReference type="ChEBI" id="CHEBI:64076"/>
    </ligand>
</feature>
<evidence type="ECO:0000256" key="9">
    <source>
        <dbReference type="ARBA" id="ARBA00022958"/>
    </source>
</evidence>
<comment type="cofactor">
    <cofactor evidence="18 19">
        <name>K(+)</name>
        <dbReference type="ChEBI" id="CHEBI:29103"/>
    </cofactor>
    <text evidence="18 19">Binds 1 potassium ion per subunit.</text>
</comment>
<dbReference type="AlphaFoldDB" id="A0A7K1U7S2"/>
<evidence type="ECO:0000256" key="12">
    <source>
        <dbReference type="ARBA" id="ARBA00023239"/>
    </source>
</evidence>
<dbReference type="EC" id="4.2.1.136" evidence="19"/>
<dbReference type="InterPro" id="IPR029056">
    <property type="entry name" value="Ribokinase-like"/>
</dbReference>
<dbReference type="EC" id="5.1.99.6" evidence="19"/>
<keyword evidence="5 18" id="KW-0479">Metal-binding</keyword>
<feature type="binding site" evidence="17">
    <location>
        <position position="449"/>
    </location>
    <ligand>
        <name>(6S)-NADPHX</name>
        <dbReference type="ChEBI" id="CHEBI:64076"/>
    </ligand>
</feature>
<comment type="similarity">
    <text evidence="17">Belongs to the NnrD/CARKD family.</text>
</comment>
<evidence type="ECO:0000313" key="22">
    <source>
        <dbReference type="EMBL" id="MVT10400.1"/>
    </source>
</evidence>
<comment type="catalytic activity">
    <reaction evidence="1 18 19">
        <text>(6R)-NADHX = (6S)-NADHX</text>
        <dbReference type="Rhea" id="RHEA:32215"/>
        <dbReference type="ChEBI" id="CHEBI:64074"/>
        <dbReference type="ChEBI" id="CHEBI:64075"/>
        <dbReference type="EC" id="5.1.99.6"/>
    </reaction>
</comment>
<dbReference type="GO" id="GO:0052855">
    <property type="term" value="F:ADP-dependent NAD(P)H-hydrate dehydratase activity"/>
    <property type="evidence" value="ECO:0007669"/>
    <property type="project" value="UniProtKB-UniRule"/>
</dbReference>
<comment type="caution">
    <text evidence="18">Lacks conserved residue(s) required for the propagation of feature annotation.</text>
</comment>
<dbReference type="InterPro" id="IPR036652">
    <property type="entry name" value="YjeF_N_dom_sf"/>
</dbReference>
<dbReference type="Gene3D" id="3.40.50.10260">
    <property type="entry name" value="YjeF N-terminal domain"/>
    <property type="match status" value="1"/>
</dbReference>
<protein>
    <recommendedName>
        <fullName evidence="19">Bifunctional NAD(P)H-hydrate repair enzyme</fullName>
    </recommendedName>
    <alternativeName>
        <fullName evidence="19">Nicotinamide nucleotide repair protein</fullName>
    </alternativeName>
    <domain>
        <recommendedName>
            <fullName evidence="19">ADP-dependent (S)-NAD(P)H-hydrate dehydratase</fullName>
            <ecNumber evidence="19">4.2.1.136</ecNumber>
        </recommendedName>
        <alternativeName>
            <fullName evidence="19">ADP-dependent NAD(P)HX dehydratase</fullName>
        </alternativeName>
    </domain>
    <domain>
        <recommendedName>
            <fullName evidence="19">NAD(P)H-hydrate epimerase</fullName>
            <ecNumber evidence="19">5.1.99.6</ecNumber>
        </recommendedName>
    </domain>
</protein>
<keyword evidence="13" id="KW-0511">Multifunctional enzyme</keyword>
<feature type="binding site" evidence="18">
    <location>
        <position position="161"/>
    </location>
    <ligand>
        <name>(6S)-NADPHX</name>
        <dbReference type="ChEBI" id="CHEBI:64076"/>
    </ligand>
</feature>
<dbReference type="GO" id="GO:0005524">
    <property type="term" value="F:ATP binding"/>
    <property type="evidence" value="ECO:0007669"/>
    <property type="project" value="UniProtKB-UniRule"/>
</dbReference>
<comment type="similarity">
    <text evidence="18">Belongs to the NnrE/AIBP family.</text>
</comment>
<comment type="similarity">
    <text evidence="4 19">In the C-terminal section; belongs to the NnrD/CARKD family.</text>
</comment>
<feature type="binding site" evidence="17">
    <location>
        <begin position="419"/>
        <end position="423"/>
    </location>
    <ligand>
        <name>AMP</name>
        <dbReference type="ChEBI" id="CHEBI:456215"/>
    </ligand>
</feature>
<keyword evidence="10 17" id="KW-0520">NAD</keyword>
<dbReference type="HAMAP" id="MF_01965">
    <property type="entry name" value="NADHX_dehydratase"/>
    <property type="match status" value="1"/>
</dbReference>
<proteinExistence type="inferred from homology"/>
<feature type="domain" description="YjeF N-terminal" evidence="21">
    <location>
        <begin position="9"/>
        <end position="218"/>
    </location>
</feature>
<comment type="caution">
    <text evidence="22">The sequence shown here is derived from an EMBL/GenBank/DDBJ whole genome shotgun (WGS) entry which is preliminary data.</text>
</comment>
<keyword evidence="6 17" id="KW-0547">Nucleotide-binding</keyword>
<feature type="binding site" evidence="18">
    <location>
        <position position="164"/>
    </location>
    <ligand>
        <name>K(+)</name>
        <dbReference type="ChEBI" id="CHEBI:29103"/>
    </ligand>
</feature>
<dbReference type="NCBIfam" id="TIGR00197">
    <property type="entry name" value="yjeF_nterm"/>
    <property type="match status" value="1"/>
</dbReference>
<evidence type="ECO:0000256" key="1">
    <source>
        <dbReference type="ARBA" id="ARBA00000013"/>
    </source>
</evidence>
<reference evidence="22 23" key="1">
    <citation type="submission" date="2019-12" db="EMBL/GenBank/DDBJ databases">
        <title>Chitinophaga sp. strain ysch24 (GDMCC 1.1355), whole genome shotgun sequence.</title>
        <authorList>
            <person name="Zhang X."/>
        </authorList>
    </citation>
    <scope>NUCLEOTIDE SEQUENCE [LARGE SCALE GENOMIC DNA]</scope>
    <source>
        <strain evidence="23">ysch24</strain>
    </source>
</reference>
<evidence type="ECO:0000256" key="15">
    <source>
        <dbReference type="ARBA" id="ARBA00048238"/>
    </source>
</evidence>
<evidence type="ECO:0000256" key="8">
    <source>
        <dbReference type="ARBA" id="ARBA00022857"/>
    </source>
</evidence>
<dbReference type="SUPFAM" id="SSF64153">
    <property type="entry name" value="YjeF N-terminal domain-like"/>
    <property type="match status" value="1"/>
</dbReference>
<evidence type="ECO:0000256" key="6">
    <source>
        <dbReference type="ARBA" id="ARBA00022741"/>
    </source>
</evidence>
<dbReference type="PROSITE" id="PS51383">
    <property type="entry name" value="YJEF_C_3"/>
    <property type="match status" value="1"/>
</dbReference>
<evidence type="ECO:0000256" key="19">
    <source>
        <dbReference type="PIRNR" id="PIRNR017184"/>
    </source>
</evidence>
<evidence type="ECO:0000256" key="10">
    <source>
        <dbReference type="ARBA" id="ARBA00023027"/>
    </source>
</evidence>
<evidence type="ECO:0000259" key="21">
    <source>
        <dbReference type="PROSITE" id="PS51385"/>
    </source>
</evidence>
<dbReference type="InterPro" id="IPR030677">
    <property type="entry name" value="Nnr"/>
</dbReference>
<dbReference type="SUPFAM" id="SSF53613">
    <property type="entry name" value="Ribokinase-like"/>
    <property type="match status" value="1"/>
</dbReference>
<evidence type="ECO:0000259" key="20">
    <source>
        <dbReference type="PROSITE" id="PS51383"/>
    </source>
</evidence>
<evidence type="ECO:0000313" key="23">
    <source>
        <dbReference type="Proteomes" id="UP000461730"/>
    </source>
</evidence>
<dbReference type="GO" id="GO:0110051">
    <property type="term" value="P:metabolite repair"/>
    <property type="evidence" value="ECO:0007669"/>
    <property type="project" value="TreeGrafter"/>
</dbReference>
<comment type="catalytic activity">
    <reaction evidence="2 18 19">
        <text>(6R)-NADPHX = (6S)-NADPHX</text>
        <dbReference type="Rhea" id="RHEA:32227"/>
        <dbReference type="ChEBI" id="CHEBI:64076"/>
        <dbReference type="ChEBI" id="CHEBI:64077"/>
        <dbReference type="EC" id="5.1.99.6"/>
    </reaction>
</comment>
<name>A0A7K1U7S2_9BACT</name>
<dbReference type="RefSeq" id="WP_157307848.1">
    <property type="nucleotide sequence ID" value="NZ_WRXN01000009.1"/>
</dbReference>
<accession>A0A7K1U7S2</accession>
<evidence type="ECO:0000256" key="3">
    <source>
        <dbReference type="ARBA" id="ARBA00006001"/>
    </source>
</evidence>
<dbReference type="Gene3D" id="3.40.1190.20">
    <property type="match status" value="1"/>
</dbReference>
<dbReference type="EMBL" id="WRXN01000009">
    <property type="protein sequence ID" value="MVT10400.1"/>
    <property type="molecule type" value="Genomic_DNA"/>
</dbReference>
<feature type="binding site" evidence="18">
    <location>
        <position position="126"/>
    </location>
    <ligand>
        <name>K(+)</name>
        <dbReference type="ChEBI" id="CHEBI:29103"/>
    </ligand>
</feature>
<evidence type="ECO:0000256" key="13">
    <source>
        <dbReference type="ARBA" id="ARBA00023268"/>
    </source>
</evidence>
<evidence type="ECO:0000256" key="18">
    <source>
        <dbReference type="HAMAP-Rule" id="MF_01966"/>
    </source>
</evidence>
<dbReference type="Proteomes" id="UP000461730">
    <property type="component" value="Unassembled WGS sequence"/>
</dbReference>
<feature type="binding site" evidence="17">
    <location>
        <position position="384"/>
    </location>
    <ligand>
        <name>(6S)-NADPHX</name>
        <dbReference type="ChEBI" id="CHEBI:64076"/>
    </ligand>
</feature>
<dbReference type="InterPro" id="IPR004443">
    <property type="entry name" value="YjeF_N_dom"/>
</dbReference>
<sequence>MKIFTAQQIRDADAYTIMHTPISSIDLMEKAAMACTNWICKNYGEQLPVYIFCGMGNNGGDGLAITRLLLNRGYQAKAIILHHSPNASADHTTNYQALRHRYPDSIHHVHEIKDLPPVPENALIADAIFGTGLSRPAEGWMADAIEQLSHYYDQHTVIAIDIPSGLMADASSAHMPVIKAHHTLSFEFYKLAFLLPENAALTGEVHILSIGLLPDYIAQTPARYQVTEATHIHDIYRPRKPFSHKGTFGHALLIAGSEGKMGAAVLSAKACLHTGAGLLTCHVPRCGYDIIQISVPSAMCLTDEQKDHSSVFHNNVATPEAASRYKVIGIGPGLGTAAGTAWALEKLLEHYHSPMVLDADALNILGASPHLLRKVPQQSLLTPHPKEFERLFGKTANDIERLELLSEKARALQLNILLKGRYTAMAFPDGSVWFNATGNAGMAKGGSGDVLTGILTSLLAQGYAPKEAMLMGVYLHGLAGDYAAAECSQEAMTAEDIIRLLGKVFLELRKYA</sequence>
<comment type="catalytic activity">
    <reaction evidence="15 17 19">
        <text>(6S)-NADHX + ADP = AMP + phosphate + NADH + H(+)</text>
        <dbReference type="Rhea" id="RHEA:32223"/>
        <dbReference type="ChEBI" id="CHEBI:15378"/>
        <dbReference type="ChEBI" id="CHEBI:43474"/>
        <dbReference type="ChEBI" id="CHEBI:57945"/>
        <dbReference type="ChEBI" id="CHEBI:64074"/>
        <dbReference type="ChEBI" id="CHEBI:456215"/>
        <dbReference type="ChEBI" id="CHEBI:456216"/>
        <dbReference type="EC" id="4.2.1.136"/>
    </reaction>
</comment>
<evidence type="ECO:0000256" key="7">
    <source>
        <dbReference type="ARBA" id="ARBA00022840"/>
    </source>
</evidence>
<dbReference type="InterPro" id="IPR017953">
    <property type="entry name" value="Carbohydrate_kinase_pred_CS"/>
</dbReference>
<comment type="function">
    <text evidence="17">Catalyzes the dehydration of the S-form of NAD(P)HX at the expense of ADP, which is converted to AMP. Together with NAD(P)HX epimerase, which catalyzes the epimerization of the S- and R-forms, the enzyme allows the repair of both epimers of NAD(P)HX, a damaged form of NAD(P)H that is a result of enzymatic or heat-dependent hydration.</text>
</comment>
<keyword evidence="9 18" id="KW-0630">Potassium</keyword>
<dbReference type="Pfam" id="PF03853">
    <property type="entry name" value="YjeF_N"/>
    <property type="match status" value="1"/>
</dbReference>
<dbReference type="PANTHER" id="PTHR12592">
    <property type="entry name" value="ATP-DEPENDENT (S)-NAD(P)H-HYDRATE DEHYDRATASE FAMILY MEMBER"/>
    <property type="match status" value="1"/>
</dbReference>
<keyword evidence="12 17" id="KW-0456">Lyase</keyword>
<dbReference type="GO" id="GO:0046496">
    <property type="term" value="P:nicotinamide nucleotide metabolic process"/>
    <property type="evidence" value="ECO:0007669"/>
    <property type="project" value="UniProtKB-UniRule"/>
</dbReference>
<dbReference type="InterPro" id="IPR000631">
    <property type="entry name" value="CARKD"/>
</dbReference>
<keyword evidence="23" id="KW-1185">Reference proteome</keyword>
<keyword evidence="8 17" id="KW-0521">NADP</keyword>
<evidence type="ECO:0000256" key="16">
    <source>
        <dbReference type="ARBA" id="ARBA00049209"/>
    </source>
</evidence>
<comment type="function">
    <text evidence="14 19">Bifunctional enzyme that catalyzes the epimerization of the S- and R-forms of NAD(P)HX and the dehydration of the S-form of NAD(P)HX at the expense of ADP, which is converted to AMP. This allows the repair of both epimers of NAD(P)HX, a damaged form of NAD(P)H that is a result of enzymatic or heat-dependent hydration.</text>
</comment>
<evidence type="ECO:0000256" key="5">
    <source>
        <dbReference type="ARBA" id="ARBA00022723"/>
    </source>
</evidence>
<dbReference type="PIRSF" id="PIRSF017184">
    <property type="entry name" value="Nnr"/>
    <property type="match status" value="1"/>
</dbReference>
<dbReference type="Pfam" id="PF01256">
    <property type="entry name" value="Carb_kinase"/>
    <property type="match status" value="1"/>
</dbReference>
<keyword evidence="7 17" id="KW-0067">ATP-binding</keyword>
<dbReference type="CDD" id="cd01171">
    <property type="entry name" value="YXKO-related"/>
    <property type="match status" value="1"/>
</dbReference>